<dbReference type="PROSITE" id="PS50196">
    <property type="entry name" value="RANBD1"/>
    <property type="match status" value="1"/>
</dbReference>
<dbReference type="Proteomes" id="UP001145021">
    <property type="component" value="Unassembled WGS sequence"/>
</dbReference>
<comment type="caution">
    <text evidence="3">The sequence shown here is derived from an EMBL/GenBank/DDBJ whole genome shotgun (WGS) entry which is preliminary data.</text>
</comment>
<organism evidence="3 4">
    <name type="scientific">Coemansia asiatica</name>
    <dbReference type="NCBI Taxonomy" id="1052880"/>
    <lineage>
        <taxon>Eukaryota</taxon>
        <taxon>Fungi</taxon>
        <taxon>Fungi incertae sedis</taxon>
        <taxon>Zoopagomycota</taxon>
        <taxon>Kickxellomycotina</taxon>
        <taxon>Kickxellomycetes</taxon>
        <taxon>Kickxellales</taxon>
        <taxon>Kickxellaceae</taxon>
        <taxon>Coemansia</taxon>
    </lineage>
</organism>
<dbReference type="InterPro" id="IPR000156">
    <property type="entry name" value="Ran_bind_dom"/>
</dbReference>
<feature type="region of interest" description="Disordered" evidence="1">
    <location>
        <begin position="102"/>
        <end position="139"/>
    </location>
</feature>
<feature type="compositionally biased region" description="Polar residues" evidence="1">
    <location>
        <begin position="195"/>
        <end position="206"/>
    </location>
</feature>
<dbReference type="EMBL" id="JANBOH010000138">
    <property type="protein sequence ID" value="KAJ1644853.1"/>
    <property type="molecule type" value="Genomic_DNA"/>
</dbReference>
<feature type="compositionally biased region" description="Acidic residues" evidence="1">
    <location>
        <begin position="386"/>
        <end position="399"/>
    </location>
</feature>
<gene>
    <name evidence="3" type="ORF">LPJ64_003512</name>
</gene>
<name>A0A9W7XJM2_9FUNG</name>
<dbReference type="Gene3D" id="2.30.29.30">
    <property type="entry name" value="Pleckstrin-homology domain (PH domain)/Phosphotyrosine-binding domain (PTB)"/>
    <property type="match status" value="1"/>
</dbReference>
<feature type="domain" description="RanBD1" evidence="2">
    <location>
        <begin position="229"/>
        <end position="303"/>
    </location>
</feature>
<dbReference type="AlphaFoldDB" id="A0A9W7XJM2"/>
<feature type="region of interest" description="Disordered" evidence="1">
    <location>
        <begin position="1"/>
        <end position="88"/>
    </location>
</feature>
<dbReference type="SUPFAM" id="SSF50729">
    <property type="entry name" value="PH domain-like"/>
    <property type="match status" value="1"/>
</dbReference>
<feature type="compositionally biased region" description="Low complexity" evidence="1">
    <location>
        <begin position="173"/>
        <end position="187"/>
    </location>
</feature>
<sequence length="427" mass="45784">METDSAENKRKRQDSINKEAALEPSAAPVPEVDTPEASEAPVPEQVSSPCKKPRTSTTGDSDEGSSNEESSAEDAKTATKSVQAIEIEKKPMAVTEVAVAASEVSEASSALPASNTSAAPAAKPTFGMGFGSSSSSGFASAAKKASPFAAFTSSTSGFAKYAVKKPEEPVSPKAPVSSKATTSSSTAPDDKPQTDLASPKQSTQSFEAMLSEQGDQTLETKATAHTDKPVNPDVPVRTFEEDETCLFSTKARLFELAGGNWKERGNGQFKVNRHTVNGRRRMVMRTDLTFRLILNAPLFSGMKAACERRFVRFTCFDAESSVPTNFALRFPTDAAALAAYQGIVENIPAEETERDDEGKDESEDEEEEEEEKEEGDSENDASSNDGDSDDNSDGEEEQEQEQKQEQGADADESEEADNDAEESDQDE</sequence>
<feature type="compositionally biased region" description="Acidic residues" evidence="1">
    <location>
        <begin position="60"/>
        <end position="72"/>
    </location>
</feature>
<feature type="compositionally biased region" description="Acidic residues" evidence="1">
    <location>
        <begin position="408"/>
        <end position="427"/>
    </location>
</feature>
<dbReference type="InterPro" id="IPR011993">
    <property type="entry name" value="PH-like_dom_sf"/>
</dbReference>
<dbReference type="InterPro" id="IPR045255">
    <property type="entry name" value="RanBP1-like"/>
</dbReference>
<evidence type="ECO:0000313" key="4">
    <source>
        <dbReference type="Proteomes" id="UP001145021"/>
    </source>
</evidence>
<accession>A0A9W7XJM2</accession>
<dbReference type="PANTHER" id="PTHR23138">
    <property type="entry name" value="RAN BINDING PROTEIN"/>
    <property type="match status" value="1"/>
</dbReference>
<dbReference type="Pfam" id="PF00638">
    <property type="entry name" value="Ran_BP1"/>
    <property type="match status" value="1"/>
</dbReference>
<protein>
    <recommendedName>
        <fullName evidence="2">RanBD1 domain-containing protein</fullName>
    </recommendedName>
</protein>
<feature type="compositionally biased region" description="Acidic residues" evidence="1">
    <location>
        <begin position="348"/>
        <end position="379"/>
    </location>
</feature>
<feature type="region of interest" description="Disordered" evidence="1">
    <location>
        <begin position="166"/>
        <end position="214"/>
    </location>
</feature>
<dbReference type="SMART" id="SM00160">
    <property type="entry name" value="RanBD"/>
    <property type="match status" value="1"/>
</dbReference>
<feature type="compositionally biased region" description="Low complexity" evidence="1">
    <location>
        <begin position="125"/>
        <end position="139"/>
    </location>
</feature>
<evidence type="ECO:0000259" key="2">
    <source>
        <dbReference type="PROSITE" id="PS50196"/>
    </source>
</evidence>
<keyword evidence="4" id="KW-1185">Reference proteome</keyword>
<reference evidence="3" key="1">
    <citation type="submission" date="2022-07" db="EMBL/GenBank/DDBJ databases">
        <title>Phylogenomic reconstructions and comparative analyses of Kickxellomycotina fungi.</title>
        <authorList>
            <person name="Reynolds N.K."/>
            <person name="Stajich J.E."/>
            <person name="Barry K."/>
            <person name="Grigoriev I.V."/>
            <person name="Crous P."/>
            <person name="Smith M.E."/>
        </authorList>
    </citation>
    <scope>NUCLEOTIDE SEQUENCE</scope>
    <source>
        <strain evidence="3">NBRC 105413</strain>
    </source>
</reference>
<evidence type="ECO:0000256" key="1">
    <source>
        <dbReference type="SAM" id="MobiDB-lite"/>
    </source>
</evidence>
<evidence type="ECO:0000313" key="3">
    <source>
        <dbReference type="EMBL" id="KAJ1644853.1"/>
    </source>
</evidence>
<feature type="region of interest" description="Disordered" evidence="1">
    <location>
        <begin position="346"/>
        <end position="427"/>
    </location>
</feature>
<proteinExistence type="predicted"/>